<evidence type="ECO:0000313" key="2">
    <source>
        <dbReference type="EMBL" id="RZD17806.1"/>
    </source>
</evidence>
<evidence type="ECO:0000313" key="3">
    <source>
        <dbReference type="Proteomes" id="UP000319296"/>
    </source>
</evidence>
<comment type="caution">
    <text evidence="2">The sequence shown here is derived from an EMBL/GenBank/DDBJ whole genome shotgun (WGS) entry which is preliminary data.</text>
</comment>
<proteinExistence type="predicted"/>
<dbReference type="EMBL" id="SGBB01000022">
    <property type="protein sequence ID" value="RZD17806.1"/>
    <property type="molecule type" value="Genomic_DNA"/>
</dbReference>
<organism evidence="2 3">
    <name type="scientific">Candidatus Acididesulfobacter diazotrophicus</name>
    <dbReference type="NCBI Taxonomy" id="2597226"/>
    <lineage>
        <taxon>Bacteria</taxon>
        <taxon>Deltaproteobacteria</taxon>
        <taxon>Candidatus Acidulodesulfobacterales</taxon>
        <taxon>Candidatus Acididesulfobacter</taxon>
    </lineage>
</organism>
<protein>
    <submittedName>
        <fullName evidence="2">Uncharacterized protein</fullName>
    </submittedName>
</protein>
<evidence type="ECO:0000256" key="1">
    <source>
        <dbReference type="SAM" id="MobiDB-lite"/>
    </source>
</evidence>
<feature type="region of interest" description="Disordered" evidence="1">
    <location>
        <begin position="35"/>
        <end position="82"/>
    </location>
</feature>
<accession>A0A519BKP2</accession>
<feature type="compositionally biased region" description="Pro residues" evidence="1">
    <location>
        <begin position="43"/>
        <end position="72"/>
    </location>
</feature>
<gene>
    <name evidence="2" type="ORF">EVG15_09420</name>
</gene>
<name>A0A519BKP2_9DELT</name>
<dbReference type="AlphaFoldDB" id="A0A519BKP2"/>
<dbReference type="PROSITE" id="PS51257">
    <property type="entry name" value="PROKAR_LIPOPROTEIN"/>
    <property type="match status" value="1"/>
</dbReference>
<reference evidence="2 3" key="1">
    <citation type="journal article" date="2019" name="ISME J.">
        <title>Insights into ecological role of a new deltaproteobacterial order Candidatus Acidulodesulfobacterales by metagenomics and metatranscriptomics.</title>
        <authorList>
            <person name="Tan S."/>
            <person name="Liu J."/>
            <person name="Fang Y."/>
            <person name="Hedlund B.P."/>
            <person name="Lian Z.H."/>
            <person name="Huang L.Y."/>
            <person name="Li J.T."/>
            <person name="Huang L.N."/>
            <person name="Li W.J."/>
            <person name="Jiang H.C."/>
            <person name="Dong H.L."/>
            <person name="Shu W.S."/>
        </authorList>
    </citation>
    <scope>NUCLEOTIDE SEQUENCE [LARGE SCALE GENOMIC DNA]</scope>
    <source>
        <strain evidence="2">AP1</strain>
    </source>
</reference>
<dbReference type="Proteomes" id="UP000319296">
    <property type="component" value="Unassembled WGS sequence"/>
</dbReference>
<sequence length="82" mass="8657">MRKKMILLLFLLMIGFITLSFSGCAVRGGFLGPRHPRYNRGYGPPPPPPGPGPSYGPPPGPPPPPPPGPGPYGPSFHGQVYP</sequence>